<evidence type="ECO:0000313" key="3">
    <source>
        <dbReference type="Proteomes" id="UP000011761"/>
    </source>
</evidence>
<dbReference type="GeneID" id="19109395"/>
<proteinExistence type="predicted"/>
<gene>
    <name evidence="2" type="ORF">BAUCODRAFT_161311</name>
</gene>
<dbReference type="RefSeq" id="XP_007671540.1">
    <property type="nucleotide sequence ID" value="XM_007673350.1"/>
</dbReference>
<dbReference type="KEGG" id="bcom:BAUCODRAFT_161311"/>
<dbReference type="Proteomes" id="UP000011761">
    <property type="component" value="Unassembled WGS sequence"/>
</dbReference>
<feature type="compositionally biased region" description="Basic and acidic residues" evidence="1">
    <location>
        <begin position="280"/>
        <end position="292"/>
    </location>
</feature>
<evidence type="ECO:0000256" key="1">
    <source>
        <dbReference type="SAM" id="MobiDB-lite"/>
    </source>
</evidence>
<organism evidence="2 3">
    <name type="scientific">Baudoinia panamericana (strain UAMH 10762)</name>
    <name type="common">Angels' share fungus</name>
    <name type="synonym">Baudoinia compniacensis (strain UAMH 10762)</name>
    <dbReference type="NCBI Taxonomy" id="717646"/>
    <lineage>
        <taxon>Eukaryota</taxon>
        <taxon>Fungi</taxon>
        <taxon>Dikarya</taxon>
        <taxon>Ascomycota</taxon>
        <taxon>Pezizomycotina</taxon>
        <taxon>Dothideomycetes</taxon>
        <taxon>Dothideomycetidae</taxon>
        <taxon>Mycosphaerellales</taxon>
        <taxon>Teratosphaeriaceae</taxon>
        <taxon>Baudoinia</taxon>
    </lineage>
</organism>
<reference evidence="2 3" key="1">
    <citation type="journal article" date="2012" name="PLoS Pathog.">
        <title>Diverse lifestyles and strategies of plant pathogenesis encoded in the genomes of eighteen Dothideomycetes fungi.</title>
        <authorList>
            <person name="Ohm R.A."/>
            <person name="Feau N."/>
            <person name="Henrissat B."/>
            <person name="Schoch C.L."/>
            <person name="Horwitz B.A."/>
            <person name="Barry K.W."/>
            <person name="Condon B.J."/>
            <person name="Copeland A.C."/>
            <person name="Dhillon B."/>
            <person name="Glaser F."/>
            <person name="Hesse C.N."/>
            <person name="Kosti I."/>
            <person name="LaButti K."/>
            <person name="Lindquist E.A."/>
            <person name="Lucas S."/>
            <person name="Salamov A.A."/>
            <person name="Bradshaw R.E."/>
            <person name="Ciuffetti L."/>
            <person name="Hamelin R.C."/>
            <person name="Kema G.H.J."/>
            <person name="Lawrence C."/>
            <person name="Scott J.A."/>
            <person name="Spatafora J.W."/>
            <person name="Turgeon B.G."/>
            <person name="de Wit P.J.G.M."/>
            <person name="Zhong S."/>
            <person name="Goodwin S.B."/>
            <person name="Grigoriev I.V."/>
        </authorList>
    </citation>
    <scope>NUCLEOTIDE SEQUENCE [LARGE SCALE GENOMIC DNA]</scope>
    <source>
        <strain evidence="2 3">UAMH 10762</strain>
    </source>
</reference>
<dbReference type="AlphaFoldDB" id="M2NME7"/>
<accession>M2NME7</accession>
<dbReference type="EMBL" id="KB445550">
    <property type="protein sequence ID" value="EMD00356.1"/>
    <property type="molecule type" value="Genomic_DNA"/>
</dbReference>
<dbReference type="HOGENOM" id="CLU_953115_0_0_1"/>
<feature type="region of interest" description="Disordered" evidence="1">
    <location>
        <begin position="269"/>
        <end position="292"/>
    </location>
</feature>
<protein>
    <submittedName>
        <fullName evidence="2">Uncharacterized protein</fullName>
    </submittedName>
</protein>
<name>M2NME7_BAUPA</name>
<sequence>MRMAAQRYASTMAPNTPPELVKTSTTTLGQLIEEAVGLRSAWLKQVRTALNDVQAKDSADPHPELMVILEDCAALVFYYDVRHACLKAATQAIDSQLQGTAQRAIDLSGKALKTQMMAMRNAYAKRLLKALKPLEAGYVVTAEQVQEIFTAASLMGPSDLTNSEDAPKTVGNGLLLPLIQKVDKATQEERMAFNLMAQMYDLDVPEDGCYGRYLALAKEKLQNEVLKQIRVIRRLIAREPNGAWPVEVAELRRRVVALKDMDAILAAGLDEEEEEEKEGDGESKVEALSLER</sequence>
<feature type="compositionally biased region" description="Acidic residues" evidence="1">
    <location>
        <begin position="269"/>
        <end position="279"/>
    </location>
</feature>
<evidence type="ECO:0000313" key="2">
    <source>
        <dbReference type="EMBL" id="EMD00356.1"/>
    </source>
</evidence>
<keyword evidence="3" id="KW-1185">Reference proteome</keyword>